<reference evidence="1" key="2">
    <citation type="journal article" date="2015" name="Fish Shellfish Immunol.">
        <title>Early steps in the European eel (Anguilla anguilla)-Vibrio vulnificus interaction in the gills: Role of the RtxA13 toxin.</title>
        <authorList>
            <person name="Callol A."/>
            <person name="Pajuelo D."/>
            <person name="Ebbesson L."/>
            <person name="Teles M."/>
            <person name="MacKenzie S."/>
            <person name="Amaro C."/>
        </authorList>
    </citation>
    <scope>NUCLEOTIDE SEQUENCE</scope>
</reference>
<sequence>MNILYDRTALLHTGSGLVQWVKLFQKYLQNSLVFLLSIGSTNVE</sequence>
<accession>A0A0E9UU62</accession>
<evidence type="ECO:0000313" key="1">
    <source>
        <dbReference type="EMBL" id="JAH69347.1"/>
    </source>
</evidence>
<reference evidence="1" key="1">
    <citation type="submission" date="2014-11" db="EMBL/GenBank/DDBJ databases">
        <authorList>
            <person name="Amaro Gonzalez C."/>
        </authorList>
    </citation>
    <scope>NUCLEOTIDE SEQUENCE</scope>
</reference>
<dbReference type="EMBL" id="GBXM01039230">
    <property type="protein sequence ID" value="JAH69347.1"/>
    <property type="molecule type" value="Transcribed_RNA"/>
</dbReference>
<name>A0A0E9UU62_ANGAN</name>
<protein>
    <submittedName>
        <fullName evidence="1">Uncharacterized protein</fullName>
    </submittedName>
</protein>
<proteinExistence type="predicted"/>
<dbReference type="AlphaFoldDB" id="A0A0E9UU62"/>
<organism evidence="1">
    <name type="scientific">Anguilla anguilla</name>
    <name type="common">European freshwater eel</name>
    <name type="synonym">Muraena anguilla</name>
    <dbReference type="NCBI Taxonomy" id="7936"/>
    <lineage>
        <taxon>Eukaryota</taxon>
        <taxon>Metazoa</taxon>
        <taxon>Chordata</taxon>
        <taxon>Craniata</taxon>
        <taxon>Vertebrata</taxon>
        <taxon>Euteleostomi</taxon>
        <taxon>Actinopterygii</taxon>
        <taxon>Neopterygii</taxon>
        <taxon>Teleostei</taxon>
        <taxon>Anguilliformes</taxon>
        <taxon>Anguillidae</taxon>
        <taxon>Anguilla</taxon>
    </lineage>
</organism>